<comment type="caution">
    <text evidence="1">The sequence shown here is derived from an EMBL/GenBank/DDBJ whole genome shotgun (WGS) entry which is preliminary data.</text>
</comment>
<reference evidence="1 2" key="1">
    <citation type="submission" date="2020-07" db="EMBL/GenBank/DDBJ databases">
        <authorList>
            <person name="Partida-Martinez L."/>
            <person name="Huntemann M."/>
            <person name="Clum A."/>
            <person name="Wang J."/>
            <person name="Palaniappan K."/>
            <person name="Ritter S."/>
            <person name="Chen I.-M."/>
            <person name="Stamatis D."/>
            <person name="Reddy T."/>
            <person name="O'Malley R."/>
            <person name="Daum C."/>
            <person name="Shapiro N."/>
            <person name="Ivanova N."/>
            <person name="Kyrpides N."/>
            <person name="Woyke T."/>
        </authorList>
    </citation>
    <scope>NUCLEOTIDE SEQUENCE [LARGE SCALE GENOMIC DNA]</scope>
    <source>
        <strain evidence="1 2">AT2.17</strain>
    </source>
</reference>
<keyword evidence="2" id="KW-1185">Reference proteome</keyword>
<dbReference type="RefSeq" id="WP_179620176.1">
    <property type="nucleotide sequence ID" value="NZ_JACCBW010000002.1"/>
</dbReference>
<name>A0A7Y9KTJ0_9ACTN</name>
<evidence type="ECO:0000313" key="1">
    <source>
        <dbReference type="EMBL" id="NYE37647.1"/>
    </source>
</evidence>
<evidence type="ECO:0000313" key="2">
    <source>
        <dbReference type="Proteomes" id="UP000549911"/>
    </source>
</evidence>
<sequence>MDAIEVVGDVKQYLCHHEPDVGATHFGFAAHVLIGASDRDLADSFDCIECSPSMFSEHFGVSAWGTGFAEDVLPGGEVLQCKAWGS</sequence>
<dbReference type="Proteomes" id="UP000549911">
    <property type="component" value="Unassembled WGS sequence"/>
</dbReference>
<organism evidence="1 2">
    <name type="scientific">Nocardioides cavernae</name>
    <dbReference type="NCBI Taxonomy" id="1921566"/>
    <lineage>
        <taxon>Bacteria</taxon>
        <taxon>Bacillati</taxon>
        <taxon>Actinomycetota</taxon>
        <taxon>Actinomycetes</taxon>
        <taxon>Propionibacteriales</taxon>
        <taxon>Nocardioidaceae</taxon>
        <taxon>Nocardioides</taxon>
    </lineage>
</organism>
<gene>
    <name evidence="1" type="ORF">F4692_002780</name>
</gene>
<dbReference type="AlphaFoldDB" id="A0A7Y9KTJ0"/>
<reference evidence="1 2" key="2">
    <citation type="submission" date="2020-08" db="EMBL/GenBank/DDBJ databases">
        <title>The Agave Microbiome: Exploring the role of microbial communities in plant adaptations to desert environments.</title>
        <authorList>
            <person name="Partida-Martinez L.P."/>
        </authorList>
    </citation>
    <scope>NUCLEOTIDE SEQUENCE [LARGE SCALE GENOMIC DNA]</scope>
    <source>
        <strain evidence="1 2">AT2.17</strain>
    </source>
</reference>
<proteinExistence type="predicted"/>
<protein>
    <submittedName>
        <fullName evidence="1">Uncharacterized protein</fullName>
    </submittedName>
</protein>
<accession>A0A7Y9KTJ0</accession>
<dbReference type="EMBL" id="JACCBW010000002">
    <property type="protein sequence ID" value="NYE37647.1"/>
    <property type="molecule type" value="Genomic_DNA"/>
</dbReference>